<name>A0A6C0I0H1_9ZZZZ</name>
<dbReference type="EMBL" id="MN740050">
    <property type="protein sequence ID" value="QHT85896.1"/>
    <property type="molecule type" value="Genomic_DNA"/>
</dbReference>
<dbReference type="AlphaFoldDB" id="A0A6C0I0H1"/>
<dbReference type="InterPro" id="IPR001900">
    <property type="entry name" value="RNase_II/R"/>
</dbReference>
<dbReference type="Pfam" id="PF00773">
    <property type="entry name" value="RNB"/>
    <property type="match status" value="2"/>
</dbReference>
<dbReference type="InterPro" id="IPR050180">
    <property type="entry name" value="RNR_Ribonuclease"/>
</dbReference>
<accession>A0A6C0I0H1</accession>
<dbReference type="InterPro" id="IPR041505">
    <property type="entry name" value="Dis3_CSD2"/>
</dbReference>
<dbReference type="InterPro" id="IPR012340">
    <property type="entry name" value="NA-bd_OB-fold"/>
</dbReference>
<protein>
    <recommendedName>
        <fullName evidence="1">RNB domain-containing protein</fullName>
    </recommendedName>
</protein>
<proteinExistence type="predicted"/>
<dbReference type="GO" id="GO:0006402">
    <property type="term" value="P:mRNA catabolic process"/>
    <property type="evidence" value="ECO:0007669"/>
    <property type="project" value="TreeGrafter"/>
</dbReference>
<sequence length="591" mass="68861">MQNMSFLNSCENSYEKSHENTYKINIENRDYSKWNFIPELNDSTVVPLTLRLFDGDIFIYENPCIIVESPVRSAKEIAGILLLENNRTYGRASRNLSSTSSSSKKSRLFYKCIPDNPRLPAFLVPYEIAIGFSKKFVNKYVTFKFKEWTIEQTHPVGTLVETIGDVTHLPAYCEYRLCTRELRYSITAFTQFVKTQIKEKRTCVENIINDPKFNIRDISDDKTRIIAIDPEGSRDFDDALSALEFNERYTVSIHIANVFVWLESLNLWDFMTESCASIYLPDKRRHMLPPILSNDLCILNSYEEKRIAFTMILVLDKYANIIGVDFQNTAVKIAKNYVYETAECLHDPVYKLLHKLAKMQDPRVIDSHDVVAHWMIKMNEICGEKLAKCGAGIFRKTSSISEKNTYSVLPTDLKQNTRQMMQSWLTHSAAEYVTKCGDDEIEHAIMKTQNYAHITSPIRRLVDILNQMWLIWELGIIDKEVCGKKSHKFLESNLENLAKINKNMRAIKKTQQECETLYKISENPEIQEKVHLGFIMDISRDKIIAYLEELNIIISVSTSMDNLELYSYCNFRVFEFEDEYKIKQKLRWIIL</sequence>
<dbReference type="Pfam" id="PF17849">
    <property type="entry name" value="OB_Dis3"/>
    <property type="match status" value="1"/>
</dbReference>
<evidence type="ECO:0000259" key="1">
    <source>
        <dbReference type="SMART" id="SM00955"/>
    </source>
</evidence>
<dbReference type="GO" id="GO:0000932">
    <property type="term" value="C:P-body"/>
    <property type="evidence" value="ECO:0007669"/>
    <property type="project" value="TreeGrafter"/>
</dbReference>
<dbReference type="SUPFAM" id="SSF50249">
    <property type="entry name" value="Nucleic acid-binding proteins"/>
    <property type="match status" value="1"/>
</dbReference>
<feature type="domain" description="RNB" evidence="1">
    <location>
        <begin position="215"/>
        <end position="476"/>
    </location>
</feature>
<dbReference type="PANTHER" id="PTHR23355:SF9">
    <property type="entry name" value="DIS3-LIKE EXONUCLEASE 2"/>
    <property type="match status" value="1"/>
</dbReference>
<dbReference type="PANTHER" id="PTHR23355">
    <property type="entry name" value="RIBONUCLEASE"/>
    <property type="match status" value="1"/>
</dbReference>
<dbReference type="GO" id="GO:0003723">
    <property type="term" value="F:RNA binding"/>
    <property type="evidence" value="ECO:0007669"/>
    <property type="project" value="InterPro"/>
</dbReference>
<organism evidence="2">
    <name type="scientific">viral metagenome</name>
    <dbReference type="NCBI Taxonomy" id="1070528"/>
    <lineage>
        <taxon>unclassified sequences</taxon>
        <taxon>metagenomes</taxon>
        <taxon>organismal metagenomes</taxon>
    </lineage>
</organism>
<evidence type="ECO:0000313" key="2">
    <source>
        <dbReference type="EMBL" id="QHT85896.1"/>
    </source>
</evidence>
<dbReference type="SMART" id="SM00955">
    <property type="entry name" value="RNB"/>
    <property type="match status" value="1"/>
</dbReference>
<dbReference type="GO" id="GO:0000175">
    <property type="term" value="F:3'-5'-RNA exonuclease activity"/>
    <property type="evidence" value="ECO:0007669"/>
    <property type="project" value="TreeGrafter"/>
</dbReference>
<reference evidence="2" key="1">
    <citation type="journal article" date="2020" name="Nature">
        <title>Giant virus diversity and host interactions through global metagenomics.</title>
        <authorList>
            <person name="Schulz F."/>
            <person name="Roux S."/>
            <person name="Paez-Espino D."/>
            <person name="Jungbluth S."/>
            <person name="Walsh D.A."/>
            <person name="Denef V.J."/>
            <person name="McMahon K.D."/>
            <person name="Konstantinidis K.T."/>
            <person name="Eloe-Fadrosh E.A."/>
            <person name="Kyrpides N.C."/>
            <person name="Woyke T."/>
        </authorList>
    </citation>
    <scope>NUCLEOTIDE SEQUENCE</scope>
    <source>
        <strain evidence="2">GVMAG-M-3300023184-182</strain>
    </source>
</reference>